<sequence>MAQAFVSTYKNHYRWNCQPRVALYDASKLTKLEPEGDLWLLDLNGEAEEELKNLTKIETAINKLYLRRLRSTYQISYCDKLVKQTTRRSSESQVKGGNAQRAIEVRSKDSFLDDELENELLEYCKKLYGSRSQKIIPPLNSARNVFGYMRPTKLLTPLTIYQNEYGRVGYNILKGAQEMNDR</sequence>
<dbReference type="GeneID" id="109545083"/>
<reference evidence="2" key="1">
    <citation type="journal article" date="2013" name="Genome Biol.">
        <title>Draft genome of the mountain pine beetle, Dendroctonus ponderosae Hopkins, a major forest pest.</title>
        <authorList>
            <person name="Keeling C.I."/>
            <person name="Yuen M.M."/>
            <person name="Liao N.Y."/>
            <person name="Docking T.R."/>
            <person name="Chan S.K."/>
            <person name="Taylor G.A."/>
            <person name="Palmquist D.L."/>
            <person name="Jackman S.D."/>
            <person name="Nguyen A."/>
            <person name="Li M."/>
            <person name="Henderson H."/>
            <person name="Janes J.K."/>
            <person name="Zhao Y."/>
            <person name="Pandoh P."/>
            <person name="Moore R."/>
            <person name="Sperling F.A."/>
            <person name="Huber D.P."/>
            <person name="Birol I."/>
            <person name="Jones S.J."/>
            <person name="Bohlmann J."/>
        </authorList>
    </citation>
    <scope>NUCLEOTIDE SEQUENCE</scope>
</reference>
<organism evidence="1 2">
    <name type="scientific">Dendroctonus ponderosae</name>
    <name type="common">Mountain pine beetle</name>
    <dbReference type="NCBI Taxonomy" id="77166"/>
    <lineage>
        <taxon>Eukaryota</taxon>
        <taxon>Metazoa</taxon>
        <taxon>Ecdysozoa</taxon>
        <taxon>Arthropoda</taxon>
        <taxon>Hexapoda</taxon>
        <taxon>Insecta</taxon>
        <taxon>Pterygota</taxon>
        <taxon>Neoptera</taxon>
        <taxon>Endopterygota</taxon>
        <taxon>Coleoptera</taxon>
        <taxon>Polyphaga</taxon>
        <taxon>Cucujiformia</taxon>
        <taxon>Curculionidae</taxon>
        <taxon>Scolytinae</taxon>
        <taxon>Dendroctonus</taxon>
    </lineage>
</organism>
<dbReference type="Proteomes" id="UP000019118">
    <property type="component" value="Unassembled WGS sequence"/>
</dbReference>
<keyword evidence="2" id="KW-1185">Reference proteome</keyword>
<dbReference type="KEGG" id="dpa:125503167"/>
<reference evidence="1" key="2">
    <citation type="submission" date="2024-08" db="UniProtKB">
        <authorList>
            <consortium name="EnsemblMetazoa"/>
        </authorList>
    </citation>
    <scope>IDENTIFICATION</scope>
</reference>
<dbReference type="EnsemblMetazoa" id="XM_019915574.1">
    <property type="protein sequence ID" value="XP_019771133.1"/>
    <property type="gene ID" value="LOC109545083"/>
</dbReference>
<dbReference type="GeneID" id="125503167"/>
<dbReference type="KEGG" id="dpa:109545083"/>
<name>A0AAR5QD33_DENPD</name>
<protein>
    <submittedName>
        <fullName evidence="1">Uncharacterized protein</fullName>
    </submittedName>
</protein>
<dbReference type="RefSeq" id="XP_019771133.1">
    <property type="nucleotide sequence ID" value="XM_019915574.2"/>
</dbReference>
<evidence type="ECO:0000313" key="2">
    <source>
        <dbReference type="Proteomes" id="UP000019118"/>
    </source>
</evidence>
<proteinExistence type="predicted"/>
<accession>A0AAR5QD33</accession>
<evidence type="ECO:0000313" key="1">
    <source>
        <dbReference type="EnsemblMetazoa" id="XP_019771133.1"/>
    </source>
</evidence>
<dbReference type="AlphaFoldDB" id="A0AAR5QD33"/>
<dbReference type="RefSeq" id="XP_048519124.1">
    <property type="nucleotide sequence ID" value="XM_048663167.1"/>
</dbReference>